<gene>
    <name evidence="1" type="ORF">MANES_11G012100</name>
</gene>
<reference evidence="1" key="1">
    <citation type="submission" date="2016-02" db="EMBL/GenBank/DDBJ databases">
        <title>WGS assembly of Manihot esculenta.</title>
        <authorList>
            <person name="Bredeson J.V."/>
            <person name="Prochnik S.E."/>
            <person name="Lyons J.B."/>
            <person name="Schmutz J."/>
            <person name="Grimwood J."/>
            <person name="Vrebalov J."/>
            <person name="Bart R.S."/>
            <person name="Amuge T."/>
            <person name="Ferguson M.E."/>
            <person name="Green R."/>
            <person name="Putnam N."/>
            <person name="Stites J."/>
            <person name="Rounsley S."/>
            <person name="Rokhsar D.S."/>
        </authorList>
    </citation>
    <scope>NUCLEOTIDE SEQUENCE [LARGE SCALE GENOMIC DNA]</scope>
    <source>
        <tissue evidence="1">Leaf</tissue>
    </source>
</reference>
<proteinExistence type="predicted"/>
<dbReference type="EMBL" id="CM004397">
    <property type="protein sequence ID" value="OAY36317.1"/>
    <property type="molecule type" value="Genomic_DNA"/>
</dbReference>
<dbReference type="AlphaFoldDB" id="A0A2C9UXI4"/>
<accession>A0A2C9UXI4</accession>
<sequence>MSPVNRSITFDAMRIVMLIKTHIWYLKCLSSVLCVNSSATPIFTE</sequence>
<organism evidence="1">
    <name type="scientific">Manihot esculenta</name>
    <name type="common">Cassava</name>
    <name type="synonym">Jatropha manihot</name>
    <dbReference type="NCBI Taxonomy" id="3983"/>
    <lineage>
        <taxon>Eukaryota</taxon>
        <taxon>Viridiplantae</taxon>
        <taxon>Streptophyta</taxon>
        <taxon>Embryophyta</taxon>
        <taxon>Tracheophyta</taxon>
        <taxon>Spermatophyta</taxon>
        <taxon>Magnoliopsida</taxon>
        <taxon>eudicotyledons</taxon>
        <taxon>Gunneridae</taxon>
        <taxon>Pentapetalae</taxon>
        <taxon>rosids</taxon>
        <taxon>fabids</taxon>
        <taxon>Malpighiales</taxon>
        <taxon>Euphorbiaceae</taxon>
        <taxon>Crotonoideae</taxon>
        <taxon>Manihoteae</taxon>
        <taxon>Manihot</taxon>
    </lineage>
</organism>
<evidence type="ECO:0000313" key="1">
    <source>
        <dbReference type="EMBL" id="OAY36317.1"/>
    </source>
</evidence>
<protein>
    <submittedName>
        <fullName evidence="1">Uncharacterized protein</fullName>
    </submittedName>
</protein>
<name>A0A2C9UXI4_MANES</name>